<feature type="coiled-coil region" evidence="1">
    <location>
        <begin position="95"/>
        <end position="129"/>
    </location>
</feature>
<feature type="compositionally biased region" description="Low complexity" evidence="2">
    <location>
        <begin position="156"/>
        <end position="170"/>
    </location>
</feature>
<dbReference type="GeneID" id="9038850"/>
<reference evidence="3 4" key="1">
    <citation type="submission" date="2008-07" db="EMBL/GenBank/DDBJ databases">
        <authorList>
            <person name="El-Sayed N."/>
            <person name="Caler E."/>
            <person name="Inman J."/>
            <person name="Amedeo P."/>
            <person name="Hass B."/>
            <person name="Wortman J."/>
        </authorList>
    </citation>
    <scope>NUCLEOTIDE SEQUENCE [LARGE SCALE GENOMIC DNA]</scope>
    <source>
        <strain evidence="4">ATCC 50983 / TXsc</strain>
    </source>
</reference>
<dbReference type="RefSeq" id="XP_002778839.1">
    <property type="nucleotide sequence ID" value="XM_002778793.1"/>
</dbReference>
<feature type="region of interest" description="Disordered" evidence="2">
    <location>
        <begin position="66"/>
        <end position="85"/>
    </location>
</feature>
<proteinExistence type="predicted"/>
<evidence type="ECO:0000313" key="3">
    <source>
        <dbReference type="EMBL" id="EER10634.1"/>
    </source>
</evidence>
<feature type="region of interest" description="Disordered" evidence="2">
    <location>
        <begin position="156"/>
        <end position="178"/>
    </location>
</feature>
<organism evidence="4">
    <name type="scientific">Perkinsus marinus (strain ATCC 50983 / TXsc)</name>
    <dbReference type="NCBI Taxonomy" id="423536"/>
    <lineage>
        <taxon>Eukaryota</taxon>
        <taxon>Sar</taxon>
        <taxon>Alveolata</taxon>
        <taxon>Perkinsozoa</taxon>
        <taxon>Perkinsea</taxon>
        <taxon>Perkinsida</taxon>
        <taxon>Perkinsidae</taxon>
        <taxon>Perkinsus</taxon>
    </lineage>
</organism>
<sequence length="178" mass="20481">MPVCLAQGARVIRHSKQRTMSNIDYFDDVDSVQVEFLVEQCKKLHYLAVHREEQRRLVQEQLDEHMEGTDTKDFPEVSDRSMVEDSTTKHDCIRATILRQELKIQETVIEQLRKDLIDAKATIVKLEVRLVDAATEEEEQAEVPLVGCRSDVESVDSSSECQQQGQQQEQPRVKLTIS</sequence>
<keyword evidence="1" id="KW-0175">Coiled coil</keyword>
<keyword evidence="4" id="KW-1185">Reference proteome</keyword>
<gene>
    <name evidence="3" type="ORF">Pmar_PMAR019011</name>
</gene>
<dbReference type="Proteomes" id="UP000007800">
    <property type="component" value="Unassembled WGS sequence"/>
</dbReference>
<dbReference type="InParanoid" id="C5KY27"/>
<evidence type="ECO:0000256" key="1">
    <source>
        <dbReference type="SAM" id="Coils"/>
    </source>
</evidence>
<evidence type="ECO:0000313" key="4">
    <source>
        <dbReference type="Proteomes" id="UP000007800"/>
    </source>
</evidence>
<evidence type="ECO:0000256" key="2">
    <source>
        <dbReference type="SAM" id="MobiDB-lite"/>
    </source>
</evidence>
<dbReference type="AlphaFoldDB" id="C5KY27"/>
<protein>
    <submittedName>
        <fullName evidence="3">Uncharacterized protein</fullName>
    </submittedName>
</protein>
<accession>C5KY27</accession>
<name>C5KY27_PERM5</name>
<dbReference type="EMBL" id="GG677298">
    <property type="protein sequence ID" value="EER10634.1"/>
    <property type="molecule type" value="Genomic_DNA"/>
</dbReference>